<evidence type="ECO:0000313" key="3">
    <source>
        <dbReference type="EMBL" id="CAL1159751.1"/>
    </source>
</evidence>
<feature type="non-terminal residue" evidence="2">
    <location>
        <position position="1"/>
    </location>
</feature>
<protein>
    <submittedName>
        <fullName evidence="4">Bacterial alpha-2-macroglobulin MG10 domain-containing protein</fullName>
    </submittedName>
</protein>
<gene>
    <name evidence="2" type="ORF">C1SCF055_LOCUS32019</name>
</gene>
<proteinExistence type="predicted"/>
<keyword evidence="5" id="KW-1185">Reference proteome</keyword>
<feature type="non-terminal residue" evidence="2">
    <location>
        <position position="173"/>
    </location>
</feature>
<evidence type="ECO:0000313" key="2">
    <source>
        <dbReference type="EMBL" id="CAI4006376.1"/>
    </source>
</evidence>
<name>A0A9P1DAX8_9DINO</name>
<evidence type="ECO:0000313" key="5">
    <source>
        <dbReference type="Proteomes" id="UP001152797"/>
    </source>
</evidence>
<dbReference type="EMBL" id="CAMXCT030003810">
    <property type="protein sequence ID" value="CAL4793688.1"/>
    <property type="molecule type" value="Genomic_DNA"/>
</dbReference>
<sequence>AGTHSLSFSCLANAPGLYSLPAAKAYSEKHAEVMGLSGAASFLVEETASTSNAVSAMQLREYRASVWRAFKVNFTESSGSLAPIACPKACPPAGSCNVAKGRCECASSSGEMLPCEEVSAKVEAPFSKLLGPSKQDRTKEDFIPPHGGNLRLPEDTPKANMPSTQVVIAGLLF</sequence>
<organism evidence="2">
    <name type="scientific">Cladocopium goreaui</name>
    <dbReference type="NCBI Taxonomy" id="2562237"/>
    <lineage>
        <taxon>Eukaryota</taxon>
        <taxon>Sar</taxon>
        <taxon>Alveolata</taxon>
        <taxon>Dinophyceae</taxon>
        <taxon>Suessiales</taxon>
        <taxon>Symbiodiniaceae</taxon>
        <taxon>Cladocopium</taxon>
    </lineage>
</organism>
<accession>A0A9P1DAX8</accession>
<feature type="compositionally biased region" description="Basic and acidic residues" evidence="1">
    <location>
        <begin position="134"/>
        <end position="143"/>
    </location>
</feature>
<evidence type="ECO:0000256" key="1">
    <source>
        <dbReference type="SAM" id="MobiDB-lite"/>
    </source>
</evidence>
<reference evidence="2" key="1">
    <citation type="submission" date="2022-10" db="EMBL/GenBank/DDBJ databases">
        <authorList>
            <person name="Chen Y."/>
            <person name="Dougan E. K."/>
            <person name="Chan C."/>
            <person name="Rhodes N."/>
            <person name="Thang M."/>
        </authorList>
    </citation>
    <scope>NUCLEOTIDE SEQUENCE</scope>
</reference>
<dbReference type="EMBL" id="CAMXCT020003810">
    <property type="protein sequence ID" value="CAL1159751.1"/>
    <property type="molecule type" value="Genomic_DNA"/>
</dbReference>
<comment type="caution">
    <text evidence="2">The sequence shown here is derived from an EMBL/GenBank/DDBJ whole genome shotgun (WGS) entry which is preliminary data.</text>
</comment>
<evidence type="ECO:0000313" key="4">
    <source>
        <dbReference type="EMBL" id="CAL4793688.1"/>
    </source>
</evidence>
<reference evidence="3" key="2">
    <citation type="submission" date="2024-04" db="EMBL/GenBank/DDBJ databases">
        <authorList>
            <person name="Chen Y."/>
            <person name="Shah S."/>
            <person name="Dougan E. K."/>
            <person name="Thang M."/>
            <person name="Chan C."/>
        </authorList>
    </citation>
    <scope>NUCLEOTIDE SEQUENCE [LARGE SCALE GENOMIC DNA]</scope>
</reference>
<dbReference type="OrthoDB" id="430492at2759"/>
<dbReference type="AlphaFoldDB" id="A0A9P1DAX8"/>
<feature type="region of interest" description="Disordered" evidence="1">
    <location>
        <begin position="130"/>
        <end position="159"/>
    </location>
</feature>
<dbReference type="EMBL" id="CAMXCT010003810">
    <property type="protein sequence ID" value="CAI4006376.1"/>
    <property type="molecule type" value="Genomic_DNA"/>
</dbReference>
<dbReference type="Proteomes" id="UP001152797">
    <property type="component" value="Unassembled WGS sequence"/>
</dbReference>